<dbReference type="Proteomes" id="UP000813384">
    <property type="component" value="Unassembled WGS sequence"/>
</dbReference>
<dbReference type="InterPro" id="IPR049242">
    <property type="entry name" value="DUF6877"/>
</dbReference>
<evidence type="ECO:0000259" key="1">
    <source>
        <dbReference type="Pfam" id="PF21793"/>
    </source>
</evidence>
<reference evidence="2" key="2">
    <citation type="submission" date="2021-11" db="EMBL/GenBank/DDBJ databases">
        <authorList>
            <person name="Gilroy R."/>
        </authorList>
    </citation>
    <scope>NUCLEOTIDE SEQUENCE</scope>
    <source>
        <strain evidence="2">150</strain>
    </source>
</reference>
<name>A0A9E3ZVM3_9ENTE</name>
<gene>
    <name evidence="2" type="ORF">K8V42_06260</name>
</gene>
<comment type="caution">
    <text evidence="2">The sequence shown here is derived from an EMBL/GenBank/DDBJ whole genome shotgun (WGS) entry which is preliminary data.</text>
</comment>
<organism evidence="2 3">
    <name type="scientific">Enterococcus aquimarinus</name>
    <dbReference type="NCBI Taxonomy" id="328396"/>
    <lineage>
        <taxon>Bacteria</taxon>
        <taxon>Bacillati</taxon>
        <taxon>Bacillota</taxon>
        <taxon>Bacilli</taxon>
        <taxon>Lactobacillales</taxon>
        <taxon>Enterococcaceae</taxon>
        <taxon>Enterococcus</taxon>
    </lineage>
</organism>
<protein>
    <recommendedName>
        <fullName evidence="1">DUF6877 domain-containing protein</fullName>
    </recommendedName>
</protein>
<dbReference type="EMBL" id="JAJJVO010000094">
    <property type="protein sequence ID" value="MCC9273877.1"/>
    <property type="molecule type" value="Genomic_DNA"/>
</dbReference>
<accession>A0A9E3ZVM3</accession>
<evidence type="ECO:0000313" key="2">
    <source>
        <dbReference type="EMBL" id="MCC9273877.1"/>
    </source>
</evidence>
<evidence type="ECO:0000313" key="3">
    <source>
        <dbReference type="Proteomes" id="UP000813384"/>
    </source>
</evidence>
<sequence>MDSEERILEATSKLPQDIALKVLMDVHQRITDWRASGGKEDAPYIEQQVRYAENVARAYETKKD</sequence>
<feature type="domain" description="DUF6877" evidence="1">
    <location>
        <begin position="1"/>
        <end position="57"/>
    </location>
</feature>
<dbReference type="AlphaFoldDB" id="A0A9E3ZVM3"/>
<reference evidence="2" key="1">
    <citation type="journal article" date="2021" name="PeerJ">
        <title>Extensive microbial diversity within the chicken gut microbiome revealed by metagenomics and culture.</title>
        <authorList>
            <person name="Gilroy R."/>
            <person name="Ravi A."/>
            <person name="Getino M."/>
            <person name="Pursley I."/>
            <person name="Horton D.L."/>
            <person name="Alikhan N.F."/>
            <person name="Baker D."/>
            <person name="Gharbi K."/>
            <person name="Hall N."/>
            <person name="Watson M."/>
            <person name="Adriaenssens E.M."/>
            <person name="Foster-Nyarko E."/>
            <person name="Jarju S."/>
            <person name="Secka A."/>
            <person name="Antonio M."/>
            <person name="Oren A."/>
            <person name="Chaudhuri R.R."/>
            <person name="La Ragione R."/>
            <person name="Hildebrand F."/>
            <person name="Pallen M.J."/>
        </authorList>
    </citation>
    <scope>NUCLEOTIDE SEQUENCE</scope>
    <source>
        <strain evidence="2">150</strain>
    </source>
</reference>
<dbReference type="Pfam" id="PF21793">
    <property type="entry name" value="DUF6877"/>
    <property type="match status" value="1"/>
</dbReference>
<proteinExistence type="predicted"/>